<evidence type="ECO:0000256" key="4">
    <source>
        <dbReference type="ARBA" id="ARBA00022692"/>
    </source>
</evidence>
<dbReference type="EMBL" id="JAVRRL010000039">
    <property type="protein sequence ID" value="KAK5111466.1"/>
    <property type="molecule type" value="Genomic_DNA"/>
</dbReference>
<dbReference type="PANTHER" id="PTHR32361">
    <property type="entry name" value="FERRIC/CUPRIC REDUCTASE TRANSMEMBRANE COMPONENT"/>
    <property type="match status" value="1"/>
</dbReference>
<dbReference type="PANTHER" id="PTHR32361:SF12">
    <property type="entry name" value="PUTATIVE (AFU_ORTHOLOGUE AFUA_1G14340)-RELATED"/>
    <property type="match status" value="1"/>
</dbReference>
<feature type="transmembrane region" description="Helical" evidence="11">
    <location>
        <begin position="282"/>
        <end position="303"/>
    </location>
</feature>
<dbReference type="Pfam" id="PF08022">
    <property type="entry name" value="FAD_binding_8"/>
    <property type="match status" value="1"/>
</dbReference>
<dbReference type="InterPro" id="IPR039261">
    <property type="entry name" value="FNR_nucleotide-bd"/>
</dbReference>
<keyword evidence="6 11" id="KW-1133">Transmembrane helix</keyword>
<comment type="caution">
    <text evidence="13">The sequence shown here is derived from an EMBL/GenBank/DDBJ whole genome shotgun (WGS) entry which is preliminary data.</text>
</comment>
<evidence type="ECO:0000256" key="5">
    <source>
        <dbReference type="ARBA" id="ARBA00022982"/>
    </source>
</evidence>
<dbReference type="Gene3D" id="3.40.50.80">
    <property type="entry name" value="Nucleotide-binding domain of ferredoxin-NADP reductase (FNR) module"/>
    <property type="match status" value="1"/>
</dbReference>
<organism evidence="13 14">
    <name type="scientific">Meristemomyces frigidus</name>
    <dbReference type="NCBI Taxonomy" id="1508187"/>
    <lineage>
        <taxon>Eukaryota</taxon>
        <taxon>Fungi</taxon>
        <taxon>Dikarya</taxon>
        <taxon>Ascomycota</taxon>
        <taxon>Pezizomycotina</taxon>
        <taxon>Dothideomycetes</taxon>
        <taxon>Dothideomycetidae</taxon>
        <taxon>Mycosphaerellales</taxon>
        <taxon>Teratosphaeriaceae</taxon>
        <taxon>Meristemomyces</taxon>
    </lineage>
</organism>
<evidence type="ECO:0000259" key="12">
    <source>
        <dbReference type="PROSITE" id="PS51384"/>
    </source>
</evidence>
<evidence type="ECO:0000313" key="14">
    <source>
        <dbReference type="Proteomes" id="UP001310890"/>
    </source>
</evidence>
<evidence type="ECO:0000256" key="9">
    <source>
        <dbReference type="ARBA" id="ARBA00023136"/>
    </source>
</evidence>
<dbReference type="InterPro" id="IPR017927">
    <property type="entry name" value="FAD-bd_FR_type"/>
</dbReference>
<comment type="similarity">
    <text evidence="2">Belongs to the ferric reductase (FRE) family.</text>
</comment>
<dbReference type="Proteomes" id="UP001310890">
    <property type="component" value="Unassembled WGS sequence"/>
</dbReference>
<dbReference type="GO" id="GO:0005886">
    <property type="term" value="C:plasma membrane"/>
    <property type="evidence" value="ECO:0007669"/>
    <property type="project" value="TreeGrafter"/>
</dbReference>
<keyword evidence="4 11" id="KW-0812">Transmembrane</keyword>
<dbReference type="SFLD" id="SFLDS00052">
    <property type="entry name" value="Ferric_Reductase_Domain"/>
    <property type="match status" value="1"/>
</dbReference>
<dbReference type="Pfam" id="PF01794">
    <property type="entry name" value="Ferric_reduct"/>
    <property type="match status" value="1"/>
</dbReference>
<keyword evidence="5" id="KW-0249">Electron transport</keyword>
<evidence type="ECO:0000256" key="2">
    <source>
        <dbReference type="ARBA" id="ARBA00006278"/>
    </source>
</evidence>
<evidence type="ECO:0000256" key="8">
    <source>
        <dbReference type="ARBA" id="ARBA00023065"/>
    </source>
</evidence>
<dbReference type="GO" id="GO:0006826">
    <property type="term" value="P:iron ion transport"/>
    <property type="evidence" value="ECO:0007669"/>
    <property type="project" value="TreeGrafter"/>
</dbReference>
<dbReference type="GO" id="GO:0006879">
    <property type="term" value="P:intracellular iron ion homeostasis"/>
    <property type="evidence" value="ECO:0007669"/>
    <property type="project" value="TreeGrafter"/>
</dbReference>
<keyword evidence="8" id="KW-0406">Ion transport</keyword>
<gene>
    <name evidence="13" type="ORF">LTR62_004918</name>
</gene>
<comment type="subcellular location">
    <subcellularLocation>
        <location evidence="1">Membrane</location>
        <topology evidence="1">Multi-pass membrane protein</topology>
    </subcellularLocation>
</comment>
<proteinExistence type="inferred from homology"/>
<evidence type="ECO:0000256" key="11">
    <source>
        <dbReference type="SAM" id="Phobius"/>
    </source>
</evidence>
<accession>A0AAN7TQ62</accession>
<evidence type="ECO:0000256" key="7">
    <source>
        <dbReference type="ARBA" id="ARBA00023002"/>
    </source>
</evidence>
<keyword evidence="9 11" id="KW-0472">Membrane</keyword>
<feature type="region of interest" description="Disordered" evidence="10">
    <location>
        <begin position="413"/>
        <end position="436"/>
    </location>
</feature>
<dbReference type="InterPro" id="IPR051410">
    <property type="entry name" value="Ferric/Cupric_Reductase"/>
</dbReference>
<dbReference type="Pfam" id="PF08030">
    <property type="entry name" value="NAD_binding_6"/>
    <property type="match status" value="1"/>
</dbReference>
<feature type="transmembrane region" description="Helical" evidence="11">
    <location>
        <begin position="253"/>
        <end position="270"/>
    </location>
</feature>
<dbReference type="GO" id="GO:0000293">
    <property type="term" value="F:ferric-chelate reductase activity"/>
    <property type="evidence" value="ECO:0007669"/>
    <property type="project" value="UniProtKB-ARBA"/>
</dbReference>
<feature type="transmembrane region" description="Helical" evidence="11">
    <location>
        <begin position="48"/>
        <end position="71"/>
    </location>
</feature>
<evidence type="ECO:0000256" key="10">
    <source>
        <dbReference type="SAM" id="MobiDB-lite"/>
    </source>
</evidence>
<dbReference type="InterPro" id="IPR013121">
    <property type="entry name" value="Fe_red_NAD-bd_6"/>
</dbReference>
<feature type="transmembrane region" description="Helical" evidence="11">
    <location>
        <begin position="180"/>
        <end position="202"/>
    </location>
</feature>
<dbReference type="GO" id="GO:0015677">
    <property type="term" value="P:copper ion import"/>
    <property type="evidence" value="ECO:0007669"/>
    <property type="project" value="TreeGrafter"/>
</dbReference>
<evidence type="ECO:0000256" key="6">
    <source>
        <dbReference type="ARBA" id="ARBA00022989"/>
    </source>
</evidence>
<keyword evidence="3" id="KW-0813">Transport</keyword>
<reference evidence="13" key="1">
    <citation type="submission" date="2023-08" db="EMBL/GenBank/DDBJ databases">
        <title>Black Yeasts Isolated from many extreme environments.</title>
        <authorList>
            <person name="Coleine C."/>
            <person name="Stajich J.E."/>
            <person name="Selbmann L."/>
        </authorList>
    </citation>
    <scope>NUCLEOTIDE SEQUENCE</scope>
    <source>
        <strain evidence="13">CCFEE 5401</strain>
    </source>
</reference>
<evidence type="ECO:0000256" key="3">
    <source>
        <dbReference type="ARBA" id="ARBA00022448"/>
    </source>
</evidence>
<dbReference type="InterPro" id="IPR013112">
    <property type="entry name" value="FAD-bd_8"/>
</dbReference>
<dbReference type="SFLD" id="SFLDG01168">
    <property type="entry name" value="Ferric_reductase_subgroup_(FRE"/>
    <property type="match status" value="1"/>
</dbReference>
<feature type="transmembrane region" description="Helical" evidence="11">
    <location>
        <begin position="142"/>
        <end position="160"/>
    </location>
</feature>
<sequence>MAPRYALPSALPQPSSGGVGDFGEILNSTAQASPYTHGLNGVTQANDYLLVNILIFILAGLLVATLGYRWLQMGHAHIRHLLTMGSRREEDQRFWMYNQTRIWPWLKTNVLYAPLWKTQHNKEIQLSKAVSIGTLPTRFHTALLLVYVALNAAWCLTLDWGRTNEYSVVAQLRGRSGSLAVFNFIPTIVFAMRNSPLIWMTGVSYDTYNLLHRWCARILTVEVIIHTICWAVNTRASGGERQVWISLATSRSYSWGMVGTCMLATIIILASSPIRHAFYETFLVLHQLLVGLALAGTYCHLHFANLPQLPYVQLAIAIWGAERVWRLARVAYHNISPQHGITSIKVEALPSEACRVTFELSRPWHWKPGCHVYAYLPTYALWSGHPFSIAWAESRPRAEPLIIEMSKMASTHSSIRDKDDTNVSVSTRRSRLTSQMNSVAPTTNTIAMHIHKQQGTNITLQRDSAVTKISLIMRARSGMTRKLYNAANATPTKTLTTWGAIEGPYGGHDPLTSYGTVVLFAGGVGITHCIGYIQHLLLHHAAGTSSTQKILLVWSVPNTESLEWVRVWMDSILALPNRKEVLKMQIFVTKPRHRTEVVSNTGSVQMFPGRCNPVTIMATQMEERIGAVGVMVCGPGAFADSVRSAVRGVVEAGVVDFVEEGFTY</sequence>
<dbReference type="InterPro" id="IPR013130">
    <property type="entry name" value="Fe3_Rdtase_TM_dom"/>
</dbReference>
<dbReference type="PROSITE" id="PS51384">
    <property type="entry name" value="FAD_FR"/>
    <property type="match status" value="1"/>
</dbReference>
<keyword evidence="7" id="KW-0560">Oxidoreductase</keyword>
<evidence type="ECO:0000313" key="13">
    <source>
        <dbReference type="EMBL" id="KAK5111466.1"/>
    </source>
</evidence>
<evidence type="ECO:0000256" key="1">
    <source>
        <dbReference type="ARBA" id="ARBA00004141"/>
    </source>
</evidence>
<protein>
    <recommendedName>
        <fullName evidence="12">FAD-binding FR-type domain-containing protein</fullName>
    </recommendedName>
</protein>
<dbReference type="AlphaFoldDB" id="A0AAN7TQ62"/>
<dbReference type="SUPFAM" id="SSF52343">
    <property type="entry name" value="Ferredoxin reductase-like, C-terminal NADP-linked domain"/>
    <property type="match status" value="1"/>
</dbReference>
<feature type="domain" description="FAD-binding FR-type" evidence="12">
    <location>
        <begin position="336"/>
        <end position="511"/>
    </location>
</feature>
<name>A0AAN7TQ62_9PEZI</name>
<dbReference type="CDD" id="cd06186">
    <property type="entry name" value="NOX_Duox_like_FAD_NADP"/>
    <property type="match status" value="1"/>
</dbReference>